<protein>
    <submittedName>
        <fullName evidence="3">UspA domain-containing protein</fullName>
    </submittedName>
</protein>
<sequence>MSIIVATDFTKLADNAVAYAAAMAKHTSARLVLFHAYSWPIHAANAQLSAEYFQSLFQQYGHRLEEQGKLIGRQYGIEVSSECAVTYIEDSLPETIEKYNGKLLIMGMKGKSLEQDLMGNTTTSMIKKINIPILAVPEVAQWKDTRKMLFACDMSSLVPQDVLQRLKEFAASFQGEVEVFSVDKVVEDLQKEKVDPFKEDLEGIHYYYKNVRSQDVIAAIAAEIKEIKADFLVMMPQKRGFWEAVVHRSKTRLMASGLQIPLLSIPSLE</sequence>
<evidence type="ECO:0000313" key="3">
    <source>
        <dbReference type="EMBL" id="EID73689.1"/>
    </source>
</evidence>
<evidence type="ECO:0000259" key="2">
    <source>
        <dbReference type="Pfam" id="PF00582"/>
    </source>
</evidence>
<dbReference type="PANTHER" id="PTHR46268">
    <property type="entry name" value="STRESS RESPONSE PROTEIN NHAX"/>
    <property type="match status" value="1"/>
</dbReference>
<dbReference type="STRING" id="946077.W5A_10250"/>
<gene>
    <name evidence="3" type="ORF">W5A_10250</name>
</gene>
<reference evidence="3 4" key="1">
    <citation type="journal article" date="2012" name="J. Bacteriol.">
        <title>Genome Sequence of the Halotolerant Bacterium Imtechella halotolerans K1T.</title>
        <authorList>
            <person name="Kumar S."/>
            <person name="Vikram S."/>
            <person name="Subramanian S."/>
            <person name="Raghava G.P."/>
            <person name="Pinnaka A.K."/>
        </authorList>
    </citation>
    <scope>NUCLEOTIDE SEQUENCE [LARGE SCALE GENOMIC DNA]</scope>
    <source>
        <strain evidence="3 4">K1</strain>
    </source>
</reference>
<feature type="domain" description="UspA" evidence="2">
    <location>
        <begin position="2"/>
        <end position="137"/>
    </location>
</feature>
<dbReference type="Pfam" id="PF00582">
    <property type="entry name" value="Usp"/>
    <property type="match status" value="1"/>
</dbReference>
<dbReference type="RefSeq" id="WP_008240208.1">
    <property type="nucleotide sequence ID" value="NZ_AJJU01000018.1"/>
</dbReference>
<proteinExistence type="inferred from homology"/>
<organism evidence="3 4">
    <name type="scientific">Imtechella halotolerans K1</name>
    <dbReference type="NCBI Taxonomy" id="946077"/>
    <lineage>
        <taxon>Bacteria</taxon>
        <taxon>Pseudomonadati</taxon>
        <taxon>Bacteroidota</taxon>
        <taxon>Flavobacteriia</taxon>
        <taxon>Flavobacteriales</taxon>
        <taxon>Flavobacteriaceae</taxon>
        <taxon>Imtechella</taxon>
    </lineage>
</organism>
<dbReference type="InterPro" id="IPR006016">
    <property type="entry name" value="UspA"/>
</dbReference>
<dbReference type="AlphaFoldDB" id="I0WBC3"/>
<evidence type="ECO:0000256" key="1">
    <source>
        <dbReference type="ARBA" id="ARBA00008791"/>
    </source>
</evidence>
<evidence type="ECO:0000313" key="4">
    <source>
        <dbReference type="Proteomes" id="UP000005938"/>
    </source>
</evidence>
<dbReference type="SUPFAM" id="SSF52402">
    <property type="entry name" value="Adenine nucleotide alpha hydrolases-like"/>
    <property type="match status" value="2"/>
</dbReference>
<accession>I0WBC3</accession>
<keyword evidence="4" id="KW-1185">Reference proteome</keyword>
<dbReference type="PANTHER" id="PTHR46268:SF6">
    <property type="entry name" value="UNIVERSAL STRESS PROTEIN UP12"/>
    <property type="match status" value="1"/>
</dbReference>
<dbReference type="CDD" id="cd00293">
    <property type="entry name" value="USP-like"/>
    <property type="match status" value="1"/>
</dbReference>
<dbReference type="EMBL" id="AJJU01000018">
    <property type="protein sequence ID" value="EID73689.1"/>
    <property type="molecule type" value="Genomic_DNA"/>
</dbReference>
<dbReference type="Gene3D" id="3.40.50.12370">
    <property type="match status" value="1"/>
</dbReference>
<name>I0WBC3_9FLAO</name>
<dbReference type="OrthoDB" id="9788959at2"/>
<dbReference type="eggNOG" id="COG0589">
    <property type="taxonomic scope" value="Bacteria"/>
</dbReference>
<comment type="similarity">
    <text evidence="1">Belongs to the universal stress protein A family.</text>
</comment>
<comment type="caution">
    <text evidence="3">The sequence shown here is derived from an EMBL/GenBank/DDBJ whole genome shotgun (WGS) entry which is preliminary data.</text>
</comment>
<dbReference type="Proteomes" id="UP000005938">
    <property type="component" value="Unassembled WGS sequence"/>
</dbReference>